<evidence type="ECO:0000313" key="2">
    <source>
        <dbReference type="EMBL" id="VZR06111.1"/>
    </source>
</evidence>
<protein>
    <submittedName>
        <fullName evidence="2">Uncharacterized protein</fullName>
    </submittedName>
</protein>
<evidence type="ECO:0000256" key="1">
    <source>
        <dbReference type="SAM" id="MobiDB-lite"/>
    </source>
</evidence>
<accession>A0ABD7W0V6</accession>
<name>A0ABD7W0V6_ECOLX</name>
<comment type="caution">
    <text evidence="2">The sequence shown here is derived from an EMBL/GenBank/DDBJ whole genome shotgun (WGS) entry which is preliminary data.</text>
</comment>
<gene>
    <name evidence="2" type="ORF">IDONEFKE_05422</name>
</gene>
<evidence type="ECO:0000313" key="3">
    <source>
        <dbReference type="Proteomes" id="UP000629265"/>
    </source>
</evidence>
<dbReference type="EMBL" id="CACRYR010000018">
    <property type="protein sequence ID" value="VZR06111.1"/>
    <property type="molecule type" value="Genomic_DNA"/>
</dbReference>
<dbReference type="AlphaFoldDB" id="A0ABD7W0V6"/>
<organism evidence="2 3">
    <name type="scientific">Escherichia coli</name>
    <dbReference type="NCBI Taxonomy" id="562"/>
    <lineage>
        <taxon>Bacteria</taxon>
        <taxon>Pseudomonadati</taxon>
        <taxon>Pseudomonadota</taxon>
        <taxon>Gammaproteobacteria</taxon>
        <taxon>Enterobacterales</taxon>
        <taxon>Enterobacteriaceae</taxon>
        <taxon>Escherichia</taxon>
    </lineage>
</organism>
<reference evidence="2 3" key="1">
    <citation type="submission" date="2019-11" db="EMBL/GenBank/DDBJ databases">
        <authorList>
            <person name="Haines EK M."/>
        </authorList>
    </citation>
    <scope>NUCLEOTIDE SEQUENCE [LARGE SCALE GENOMIC DNA]</scope>
    <source>
        <strain evidence="2">KR2729</strain>
    </source>
</reference>
<proteinExistence type="predicted"/>
<dbReference type="Proteomes" id="UP000629265">
    <property type="component" value="Unassembled WGS sequence"/>
</dbReference>
<feature type="compositionally biased region" description="Basic and acidic residues" evidence="1">
    <location>
        <begin position="196"/>
        <end position="209"/>
    </location>
</feature>
<sequence>MQFVSLLPPVRCYPHSSQTFLRPSRNFLLPLPRKLHCRRSRQRSFLMILPPLLKPTHPGLRWQLLTLSWSRWMQKWPQIFVMLRHSFLTFSLHRHWWLPRFLKTLRRQHFLMLQWPLLMPFLRWKTLTEPTTRPVRLTCWLHVLSLQHQSHGLPPHGLMCRHRWLTSSRLLCSAPLRTRYAPPLPPSVQSGAVPPDGHHPPSWHRENHSAYRVGNLHTR</sequence>
<feature type="region of interest" description="Disordered" evidence="1">
    <location>
        <begin position="185"/>
        <end position="209"/>
    </location>
</feature>